<evidence type="ECO:0000256" key="4">
    <source>
        <dbReference type="ARBA" id="ARBA00022723"/>
    </source>
</evidence>
<feature type="binding site" evidence="7">
    <location>
        <position position="252"/>
    </location>
    <ligand>
        <name>UDP-N-acetyl-alpha-D-glucosamine</name>
        <dbReference type="ChEBI" id="CHEBI:57705"/>
    </ligand>
</feature>
<feature type="binding site" evidence="7">
    <location>
        <position position="14"/>
    </location>
    <ligand>
        <name>1D-myo-inositol 3-phosphate</name>
        <dbReference type="ChEBI" id="CHEBI:58401"/>
    </ligand>
</feature>
<protein>
    <recommendedName>
        <fullName evidence="7">D-inositol-3-phosphate glycosyltransferase</fullName>
        <ecNumber evidence="7">2.4.1.250</ecNumber>
    </recommendedName>
    <alternativeName>
        <fullName evidence="7">N-acetylglucosamine-inositol-phosphate N-acetylglucosaminyltransferase</fullName>
        <shortName evidence="7">GlcNAc-Ins-P N-acetylglucosaminyltransferase</shortName>
    </alternativeName>
</protein>
<comment type="function">
    <text evidence="7">Catalyzes the transfer of a N-acetyl-glucosamine moiety to 1D-myo-inositol 3-phosphate to produce 1D-myo-inositol 2-acetamido-2-deoxy-glucopyranoside 3-phosphate in the mycothiol biosynthesis pathway.</text>
</comment>
<feature type="region of interest" description="Disordered" evidence="8">
    <location>
        <begin position="1"/>
        <end position="22"/>
    </location>
</feature>
<dbReference type="InterPro" id="IPR028098">
    <property type="entry name" value="Glyco_trans_4-like_N"/>
</dbReference>
<organism evidence="11 12">
    <name type="scientific">Actinomadura geliboluensis</name>
    <dbReference type="NCBI Taxonomy" id="882440"/>
    <lineage>
        <taxon>Bacteria</taxon>
        <taxon>Bacillati</taxon>
        <taxon>Actinomycetota</taxon>
        <taxon>Actinomycetes</taxon>
        <taxon>Streptosporangiales</taxon>
        <taxon>Thermomonosporaceae</taxon>
        <taxon>Actinomadura</taxon>
    </lineage>
</organism>
<evidence type="ECO:0000256" key="5">
    <source>
        <dbReference type="ARBA" id="ARBA00022842"/>
    </source>
</evidence>
<feature type="domain" description="Glycosyl transferase family 1" evidence="9">
    <location>
        <begin position="230"/>
        <end position="401"/>
    </location>
</feature>
<keyword evidence="3 7" id="KW-0808">Transferase</keyword>
<evidence type="ECO:0000313" key="11">
    <source>
        <dbReference type="EMBL" id="TMR35637.1"/>
    </source>
</evidence>
<feature type="binding site" evidence="7">
    <location>
        <begin position="20"/>
        <end position="21"/>
    </location>
    <ligand>
        <name>UDP-N-acetyl-alpha-D-glucosamine</name>
        <dbReference type="ChEBI" id="CHEBI:57705"/>
    </ligand>
</feature>
<evidence type="ECO:0000259" key="10">
    <source>
        <dbReference type="Pfam" id="PF13579"/>
    </source>
</evidence>
<evidence type="ECO:0000259" key="9">
    <source>
        <dbReference type="Pfam" id="PF00534"/>
    </source>
</evidence>
<feature type="domain" description="Glycosyltransferase subfamily 4-like N-terminal" evidence="10">
    <location>
        <begin position="27"/>
        <end position="202"/>
    </location>
</feature>
<feature type="binding site" evidence="7">
    <location>
        <position position="247"/>
    </location>
    <ligand>
        <name>UDP-N-acetyl-alpha-D-glucosamine</name>
        <dbReference type="ChEBI" id="CHEBI:57705"/>
    </ligand>
</feature>
<name>A0A5S4GRW7_9ACTN</name>
<dbReference type="Pfam" id="PF00534">
    <property type="entry name" value="Glycos_transf_1"/>
    <property type="match status" value="1"/>
</dbReference>
<dbReference type="Proteomes" id="UP000305238">
    <property type="component" value="Unassembled WGS sequence"/>
</dbReference>
<dbReference type="CDD" id="cd03800">
    <property type="entry name" value="GT4_sucrose_synthase"/>
    <property type="match status" value="1"/>
</dbReference>
<keyword evidence="5 7" id="KW-0460">Magnesium</keyword>
<evidence type="ECO:0000256" key="6">
    <source>
        <dbReference type="ARBA" id="ARBA00048131"/>
    </source>
</evidence>
<comment type="caution">
    <text evidence="11">The sequence shown here is derived from an EMBL/GenBank/DDBJ whole genome shotgun (WGS) entry which is preliminary data.</text>
</comment>
<reference evidence="11 12" key="1">
    <citation type="submission" date="2019-05" db="EMBL/GenBank/DDBJ databases">
        <title>Draft genome sequence of Actinomadura geliboluensis A8036.</title>
        <authorList>
            <person name="Saricaoglu S."/>
            <person name="Isik K."/>
        </authorList>
    </citation>
    <scope>NUCLEOTIDE SEQUENCE [LARGE SCALE GENOMIC DNA]</scope>
    <source>
        <strain evidence="11 12">A8036</strain>
    </source>
</reference>
<gene>
    <name evidence="7 11" type="primary">mshA</name>
    <name evidence="11" type="ORF">ETD96_22480</name>
</gene>
<dbReference type="EMBL" id="VCKZ01000171">
    <property type="protein sequence ID" value="TMR35637.1"/>
    <property type="molecule type" value="Genomic_DNA"/>
</dbReference>
<dbReference type="RefSeq" id="WP_138638451.1">
    <property type="nucleotide sequence ID" value="NZ_JASWDG010000186.1"/>
</dbReference>
<accession>A0A5S4GRW7</accession>
<dbReference type="Pfam" id="PF13579">
    <property type="entry name" value="Glyco_trans_4_4"/>
    <property type="match status" value="1"/>
</dbReference>
<comment type="subunit">
    <text evidence="7">Homodimer.</text>
</comment>
<dbReference type="InterPro" id="IPR017814">
    <property type="entry name" value="Mycothiol_biosynthesis_MshA"/>
</dbReference>
<evidence type="ECO:0000256" key="2">
    <source>
        <dbReference type="ARBA" id="ARBA00022676"/>
    </source>
</evidence>
<dbReference type="GO" id="GO:0008375">
    <property type="term" value="F:acetylglucosaminyltransferase activity"/>
    <property type="evidence" value="ECO:0007669"/>
    <property type="project" value="UniProtKB-UniRule"/>
</dbReference>
<feature type="binding site" evidence="7">
    <location>
        <begin position="25"/>
        <end position="30"/>
    </location>
    <ligand>
        <name>1D-myo-inositol 3-phosphate</name>
        <dbReference type="ChEBI" id="CHEBI:58401"/>
    </ligand>
</feature>
<feature type="binding site" evidence="7">
    <location>
        <position position="140"/>
    </location>
    <ligand>
        <name>1D-myo-inositol 3-phosphate</name>
        <dbReference type="ChEBI" id="CHEBI:58401"/>
    </ligand>
</feature>
<feature type="binding site" evidence="7">
    <location>
        <position position="160"/>
    </location>
    <ligand>
        <name>1D-myo-inositol 3-phosphate</name>
        <dbReference type="ChEBI" id="CHEBI:58401"/>
    </ligand>
</feature>
<sequence length="439" mass="46607">MSRRINRVATVSVHTSPLDQPGTGDAGGMNVYIVEVAKRLAARGVEVDIFTRATSRALPPVVELAPGVLVRNVVAGPFEELDKTELPRHLCGFTSGVLRVEAAHDPGHYDLLHTHYWLSGQAGWAVKQRWGVPLVHSMHTMAKVKNAALADDDKPEPAERVLGEEQVAASSDQLVANTAKEARELVDLYGADPARVATVSPGVDLSMFRPESPILARSTGLLPHRTGPARRRLGLPRDAYVLLFVGRIQPLKAPDVLLRAVARMLADDPALRAKLVVAVVGGPSGSGRCRPEGLQSLAAQLGITDVMRFEPPSPQHELADWYRAADVTVVPSHSESFGLVAVESQACGTPVVAARVGGLCTAVADGESGVLISGHDPADYAAVLRRLQAEPGLHARLARGAVRHADGFGWDATVDRLLDVYTGAMSIPAVNVAPAEVTA</sequence>
<feature type="binding site" evidence="7">
    <location>
        <position position="335"/>
    </location>
    <ligand>
        <name>UDP-N-acetyl-alpha-D-glucosamine</name>
        <dbReference type="ChEBI" id="CHEBI:57705"/>
    </ligand>
</feature>
<feature type="binding site" evidence="7">
    <location>
        <position position="116"/>
    </location>
    <ligand>
        <name>1D-myo-inositol 3-phosphate</name>
        <dbReference type="ChEBI" id="CHEBI:58401"/>
    </ligand>
</feature>
<dbReference type="PANTHER" id="PTHR45947">
    <property type="entry name" value="SULFOQUINOVOSYL TRANSFERASE SQD2"/>
    <property type="match status" value="1"/>
</dbReference>
<feature type="binding site" evidence="7">
    <location>
        <position position="83"/>
    </location>
    <ligand>
        <name>1D-myo-inositol 3-phosphate</name>
        <dbReference type="ChEBI" id="CHEBI:58401"/>
    </ligand>
</feature>
<feature type="binding site" evidence="7">
    <location>
        <position position="323"/>
    </location>
    <ligand>
        <name>Mg(2+)</name>
        <dbReference type="ChEBI" id="CHEBI:18420"/>
    </ligand>
</feature>
<feature type="binding site" evidence="7">
    <location>
        <position position="28"/>
    </location>
    <ligand>
        <name>UDP-N-acetyl-alpha-D-glucosamine</name>
        <dbReference type="ChEBI" id="CHEBI:57705"/>
    </ligand>
</feature>
<dbReference type="NCBIfam" id="TIGR03449">
    <property type="entry name" value="mycothiol_MshA"/>
    <property type="match status" value="1"/>
</dbReference>
<dbReference type="GO" id="GO:0000287">
    <property type="term" value="F:magnesium ion binding"/>
    <property type="evidence" value="ECO:0007669"/>
    <property type="project" value="UniProtKB-UniRule"/>
</dbReference>
<comment type="similarity">
    <text evidence="1 7">Belongs to the glycosyltransferase group 1 family. MshA subfamily.</text>
</comment>
<dbReference type="GO" id="GO:0010125">
    <property type="term" value="P:mycothiol biosynthetic process"/>
    <property type="evidence" value="ECO:0007669"/>
    <property type="project" value="UniProtKB-UniRule"/>
</dbReference>
<dbReference type="AlphaFoldDB" id="A0A5S4GRW7"/>
<dbReference type="HAMAP" id="MF_01695">
    <property type="entry name" value="MshA"/>
    <property type="match status" value="1"/>
</dbReference>
<dbReference type="GO" id="GO:0102710">
    <property type="term" value="F:D-inositol-3-phosphate glycosyltransferase activity"/>
    <property type="evidence" value="ECO:0007669"/>
    <property type="project" value="UniProtKB-EC"/>
</dbReference>
<dbReference type="OrthoDB" id="9810929at2"/>
<dbReference type="PANTHER" id="PTHR45947:SF3">
    <property type="entry name" value="SULFOQUINOVOSYL TRANSFERASE SQD2"/>
    <property type="match status" value="1"/>
</dbReference>
<dbReference type="InterPro" id="IPR050194">
    <property type="entry name" value="Glycosyltransferase_grp1"/>
</dbReference>
<proteinExistence type="inferred from homology"/>
<evidence type="ECO:0000256" key="1">
    <source>
        <dbReference type="ARBA" id="ARBA00008449"/>
    </source>
</evidence>
<feature type="binding site" evidence="7">
    <location>
        <position position="325"/>
    </location>
    <ligand>
        <name>Mg(2+)</name>
        <dbReference type="ChEBI" id="CHEBI:18420"/>
    </ligand>
</feature>
<evidence type="ECO:0000256" key="3">
    <source>
        <dbReference type="ARBA" id="ARBA00022679"/>
    </source>
</evidence>
<dbReference type="SUPFAM" id="SSF53756">
    <property type="entry name" value="UDP-Glycosyltransferase/glycogen phosphorylase"/>
    <property type="match status" value="1"/>
</dbReference>
<keyword evidence="12" id="KW-1185">Reference proteome</keyword>
<evidence type="ECO:0000313" key="12">
    <source>
        <dbReference type="Proteomes" id="UP000305238"/>
    </source>
</evidence>
<evidence type="ECO:0000256" key="7">
    <source>
        <dbReference type="HAMAP-Rule" id="MF_01695"/>
    </source>
</evidence>
<keyword evidence="4 7" id="KW-0479">Metal-binding</keyword>
<dbReference type="EC" id="2.4.1.250" evidence="7"/>
<dbReference type="Gene3D" id="3.40.50.2000">
    <property type="entry name" value="Glycogen Phosphorylase B"/>
    <property type="match status" value="2"/>
</dbReference>
<feature type="binding site" evidence="7">
    <location>
        <position position="322"/>
    </location>
    <ligand>
        <name>Mg(2+)</name>
        <dbReference type="ChEBI" id="CHEBI:18420"/>
    </ligand>
</feature>
<evidence type="ECO:0000256" key="8">
    <source>
        <dbReference type="SAM" id="MobiDB-lite"/>
    </source>
</evidence>
<comment type="catalytic activity">
    <reaction evidence="6 7">
        <text>1D-myo-inositol 3-phosphate + UDP-N-acetyl-alpha-D-glucosamine = 1D-myo-inositol 2-acetamido-2-deoxy-alpha-D-glucopyranoside 3-phosphate + UDP + H(+)</text>
        <dbReference type="Rhea" id="RHEA:26188"/>
        <dbReference type="ChEBI" id="CHEBI:15378"/>
        <dbReference type="ChEBI" id="CHEBI:57705"/>
        <dbReference type="ChEBI" id="CHEBI:58223"/>
        <dbReference type="ChEBI" id="CHEBI:58401"/>
        <dbReference type="ChEBI" id="CHEBI:58892"/>
        <dbReference type="EC" id="2.4.1.250"/>
    </reaction>
</comment>
<feature type="binding site" evidence="7">
    <location>
        <position position="349"/>
    </location>
    <ligand>
        <name>Mg(2+)</name>
        <dbReference type="ChEBI" id="CHEBI:18420"/>
    </ligand>
</feature>
<dbReference type="InterPro" id="IPR001296">
    <property type="entry name" value="Glyco_trans_1"/>
</dbReference>
<comment type="caution">
    <text evidence="7">Lacks conserved residue(s) required for the propagation of feature annotation.</text>
</comment>
<keyword evidence="2 7" id="KW-0328">Glycosyltransferase</keyword>
<feature type="binding site" evidence="7">
    <location>
        <position position="343"/>
    </location>
    <ligand>
        <name>UDP-N-acetyl-alpha-D-glucosamine</name>
        <dbReference type="ChEBI" id="CHEBI:57705"/>
    </ligand>
</feature>